<evidence type="ECO:0000313" key="2">
    <source>
        <dbReference type="EMBL" id="CAK9262381.1"/>
    </source>
</evidence>
<proteinExistence type="predicted"/>
<keyword evidence="1" id="KW-0472">Membrane</keyword>
<keyword evidence="1" id="KW-1133">Transmembrane helix</keyword>
<name>A0ABP0W837_9BRYO</name>
<reference evidence="2" key="1">
    <citation type="submission" date="2024-02" db="EMBL/GenBank/DDBJ databases">
        <authorList>
            <consortium name="ELIXIR-Norway"/>
            <consortium name="Elixir Norway"/>
        </authorList>
    </citation>
    <scope>NUCLEOTIDE SEQUENCE</scope>
</reference>
<keyword evidence="1" id="KW-0812">Transmembrane</keyword>
<gene>
    <name evidence="2" type="ORF">CSSPJE1EN1_LOCUS7859</name>
</gene>
<evidence type="ECO:0000313" key="3">
    <source>
        <dbReference type="Proteomes" id="UP001497444"/>
    </source>
</evidence>
<keyword evidence="3" id="KW-1185">Reference proteome</keyword>
<evidence type="ECO:0000256" key="1">
    <source>
        <dbReference type="SAM" id="Phobius"/>
    </source>
</evidence>
<organism evidence="2 3">
    <name type="scientific">Sphagnum jensenii</name>
    <dbReference type="NCBI Taxonomy" id="128206"/>
    <lineage>
        <taxon>Eukaryota</taxon>
        <taxon>Viridiplantae</taxon>
        <taxon>Streptophyta</taxon>
        <taxon>Embryophyta</taxon>
        <taxon>Bryophyta</taxon>
        <taxon>Sphagnophytina</taxon>
        <taxon>Sphagnopsida</taxon>
        <taxon>Sphagnales</taxon>
        <taxon>Sphagnaceae</taxon>
        <taxon>Sphagnum</taxon>
    </lineage>
</organism>
<sequence>MKSPRSSGSRSPRLMAPVTSSSHELQLLIPSPQFDVDDPHVEVLILVFLSLVLLVRLARESAKLLRYLLKLTREFVPRRRETIVTPPHDAPLQAVVVETNASSRVSSRIGGIMGTAEGGNAFQDEENVKVK</sequence>
<dbReference type="Proteomes" id="UP001497444">
    <property type="component" value="Chromosome 14"/>
</dbReference>
<accession>A0ABP0W837</accession>
<feature type="transmembrane region" description="Helical" evidence="1">
    <location>
        <begin position="40"/>
        <end position="58"/>
    </location>
</feature>
<dbReference type="EMBL" id="OZ020109">
    <property type="protein sequence ID" value="CAK9262381.1"/>
    <property type="molecule type" value="Genomic_DNA"/>
</dbReference>
<protein>
    <submittedName>
        <fullName evidence="2">Uncharacterized protein</fullName>
    </submittedName>
</protein>